<name>A0A9N9PKN7_9GLOM</name>
<evidence type="ECO:0000313" key="2">
    <source>
        <dbReference type="Proteomes" id="UP000789759"/>
    </source>
</evidence>
<reference evidence="1" key="1">
    <citation type="submission" date="2021-06" db="EMBL/GenBank/DDBJ databases">
        <authorList>
            <person name="Kallberg Y."/>
            <person name="Tangrot J."/>
            <person name="Rosling A."/>
        </authorList>
    </citation>
    <scope>NUCLEOTIDE SEQUENCE</scope>
    <source>
        <strain evidence="1">FL966</strain>
    </source>
</reference>
<dbReference type="AlphaFoldDB" id="A0A9N9PKN7"/>
<accession>A0A9N9PKN7</accession>
<dbReference type="Proteomes" id="UP000789759">
    <property type="component" value="Unassembled WGS sequence"/>
</dbReference>
<protein>
    <submittedName>
        <fullName evidence="1">5087_t:CDS:1</fullName>
    </submittedName>
</protein>
<dbReference type="EMBL" id="CAJVQA010064093">
    <property type="protein sequence ID" value="CAG8830470.1"/>
    <property type="molecule type" value="Genomic_DNA"/>
</dbReference>
<organism evidence="1 2">
    <name type="scientific">Cetraspora pellucida</name>
    <dbReference type="NCBI Taxonomy" id="1433469"/>
    <lineage>
        <taxon>Eukaryota</taxon>
        <taxon>Fungi</taxon>
        <taxon>Fungi incertae sedis</taxon>
        <taxon>Mucoromycota</taxon>
        <taxon>Glomeromycotina</taxon>
        <taxon>Glomeromycetes</taxon>
        <taxon>Diversisporales</taxon>
        <taxon>Gigasporaceae</taxon>
        <taxon>Cetraspora</taxon>
    </lineage>
</organism>
<comment type="caution">
    <text evidence="1">The sequence shown here is derived from an EMBL/GenBank/DDBJ whole genome shotgun (WGS) entry which is preliminary data.</text>
</comment>
<gene>
    <name evidence="1" type="ORF">CPELLU_LOCUS20608</name>
</gene>
<proteinExistence type="predicted"/>
<evidence type="ECO:0000313" key="1">
    <source>
        <dbReference type="EMBL" id="CAG8830470.1"/>
    </source>
</evidence>
<keyword evidence="2" id="KW-1185">Reference proteome</keyword>
<sequence>FVTICVKLLMTIIEILDNASDDFSEILLCLTKQEVKEACIFSNKTSSASCDIEHF</sequence>
<feature type="non-terminal residue" evidence="1">
    <location>
        <position position="1"/>
    </location>
</feature>